<evidence type="ECO:0000313" key="2">
    <source>
        <dbReference type="EMBL" id="CRK38454.1"/>
    </source>
</evidence>
<feature type="compositionally biased region" description="Basic and acidic residues" evidence="1">
    <location>
        <begin position="62"/>
        <end position="74"/>
    </location>
</feature>
<feature type="compositionally biased region" description="Polar residues" evidence="1">
    <location>
        <begin position="361"/>
        <end position="370"/>
    </location>
</feature>
<proteinExistence type="predicted"/>
<feature type="compositionally biased region" description="Basic and acidic residues" evidence="1">
    <location>
        <begin position="199"/>
        <end position="208"/>
    </location>
</feature>
<feature type="region of interest" description="Disordered" evidence="1">
    <location>
        <begin position="295"/>
        <end position="354"/>
    </location>
</feature>
<evidence type="ECO:0000313" key="3">
    <source>
        <dbReference type="Proteomes" id="UP000044602"/>
    </source>
</evidence>
<feature type="region of interest" description="Disordered" evidence="1">
    <location>
        <begin position="60"/>
        <end position="87"/>
    </location>
</feature>
<organism evidence="2 3">
    <name type="scientific">Verticillium longisporum</name>
    <name type="common">Verticillium dahliae var. longisporum</name>
    <dbReference type="NCBI Taxonomy" id="100787"/>
    <lineage>
        <taxon>Eukaryota</taxon>
        <taxon>Fungi</taxon>
        <taxon>Dikarya</taxon>
        <taxon>Ascomycota</taxon>
        <taxon>Pezizomycotina</taxon>
        <taxon>Sordariomycetes</taxon>
        <taxon>Hypocreomycetidae</taxon>
        <taxon>Glomerellales</taxon>
        <taxon>Plectosphaerellaceae</taxon>
        <taxon>Verticillium</taxon>
    </lineage>
</organism>
<feature type="region of interest" description="Disordered" evidence="1">
    <location>
        <begin position="359"/>
        <end position="378"/>
    </location>
</feature>
<feature type="compositionally biased region" description="Low complexity" evidence="1">
    <location>
        <begin position="295"/>
        <end position="310"/>
    </location>
</feature>
<feature type="region of interest" description="Disordered" evidence="1">
    <location>
        <begin position="1"/>
        <end position="43"/>
    </location>
</feature>
<reference evidence="2 3" key="1">
    <citation type="submission" date="2015-05" db="EMBL/GenBank/DDBJ databases">
        <authorList>
            <person name="Wang D.B."/>
            <person name="Wang M."/>
        </authorList>
    </citation>
    <scope>NUCLEOTIDE SEQUENCE [LARGE SCALE GENOMIC DNA]</scope>
    <source>
        <strain evidence="2">VL1</strain>
    </source>
</reference>
<feature type="region of interest" description="Disordered" evidence="1">
    <location>
        <begin position="190"/>
        <end position="231"/>
    </location>
</feature>
<dbReference type="EMBL" id="CVQH01025527">
    <property type="protein sequence ID" value="CRK38454.1"/>
    <property type="molecule type" value="Genomic_DNA"/>
</dbReference>
<dbReference type="Proteomes" id="UP000044602">
    <property type="component" value="Unassembled WGS sequence"/>
</dbReference>
<name>A0A0G4MWD4_VERLO</name>
<feature type="compositionally biased region" description="Polar residues" evidence="1">
    <location>
        <begin position="209"/>
        <end position="224"/>
    </location>
</feature>
<accession>A0A0G4MWD4</accession>
<feature type="region of interest" description="Disordered" evidence="1">
    <location>
        <begin position="417"/>
        <end position="448"/>
    </location>
</feature>
<dbReference type="AlphaFoldDB" id="A0A0G4MWD4"/>
<protein>
    <submittedName>
        <fullName evidence="2">Uncharacterized protein</fullName>
    </submittedName>
</protein>
<sequence>MGLPLFVAPIESDLKSKSSEKANSLRPTRSSIRHSRRPDVARAVRRRAAILRDTFTNTSFEQPERSLLSREWADAGHPASSDRPARYPWIETGQLPPPEAYNPPSAPPPLPEWLTYRLERHDAAAERTRANDDEDRIMSLLGDRYLIASRSTSGSPSPAGEQPSQLVRLRARNLRRGADDAPIPETYRRERIAPSVAARFDRSPEREQSGSTAIDNASRSQTAPGQFIREAHTSVNRRAWRRLRSSVGVDGLGDRTRSMSPEVWDTLLTTLTPDPQPPSAGSSFASASALSSAATSQRRSAAASSRTSFTDPELSNEHAVEQPCDSAHEDSESDNETPRAARPERPSTNYPSRHRRFVSALDSNDQSSVSHVRADRPGLRQSLPDRIMYAHGHIRDHLLSYGPLFSSHVTPLLGGTARRADHTADTAAAEESQDAQPDHVQTQADGAPNVDEIAWAILRSLADNADNNGTDE</sequence>
<gene>
    <name evidence="2" type="ORF">BN1708_007777</name>
</gene>
<keyword evidence="3" id="KW-1185">Reference proteome</keyword>
<feature type="compositionally biased region" description="Basic and acidic residues" evidence="1">
    <location>
        <begin position="315"/>
        <end position="345"/>
    </location>
</feature>
<feature type="compositionally biased region" description="Polar residues" evidence="1">
    <location>
        <begin position="21"/>
        <end position="30"/>
    </location>
</feature>
<evidence type="ECO:0000256" key="1">
    <source>
        <dbReference type="SAM" id="MobiDB-lite"/>
    </source>
</evidence>